<dbReference type="GO" id="GO:0008171">
    <property type="term" value="F:O-methyltransferase activity"/>
    <property type="evidence" value="ECO:0007669"/>
    <property type="project" value="InterPro"/>
</dbReference>
<proteinExistence type="predicted"/>
<dbReference type="PROSITE" id="PS51683">
    <property type="entry name" value="SAM_OMT_II"/>
    <property type="match status" value="1"/>
</dbReference>
<organism evidence="5 6">
    <name type="scientific">Musa balbisiana</name>
    <name type="common">Banana</name>
    <dbReference type="NCBI Taxonomy" id="52838"/>
    <lineage>
        <taxon>Eukaryota</taxon>
        <taxon>Viridiplantae</taxon>
        <taxon>Streptophyta</taxon>
        <taxon>Embryophyta</taxon>
        <taxon>Tracheophyta</taxon>
        <taxon>Spermatophyta</taxon>
        <taxon>Magnoliopsida</taxon>
        <taxon>Liliopsida</taxon>
        <taxon>Zingiberales</taxon>
        <taxon>Musaceae</taxon>
        <taxon>Musa</taxon>
    </lineage>
</organism>
<keyword evidence="2" id="KW-0808">Transferase</keyword>
<evidence type="ECO:0000259" key="4">
    <source>
        <dbReference type="Pfam" id="PF00891"/>
    </source>
</evidence>
<dbReference type="Gene3D" id="3.40.50.150">
    <property type="entry name" value="Vaccinia Virus protein VP39"/>
    <property type="match status" value="1"/>
</dbReference>
<comment type="caution">
    <text evidence="5">The sequence shown here is derived from an EMBL/GenBank/DDBJ whole genome shotgun (WGS) entry which is preliminary data.</text>
</comment>
<dbReference type="InterPro" id="IPR016461">
    <property type="entry name" value="COMT-like"/>
</dbReference>
<reference evidence="5 6" key="1">
    <citation type="journal article" date="2019" name="Nat. Plants">
        <title>Genome sequencing of Musa balbisiana reveals subgenome evolution and function divergence in polyploid bananas.</title>
        <authorList>
            <person name="Yao X."/>
        </authorList>
    </citation>
    <scope>NUCLEOTIDE SEQUENCE [LARGE SCALE GENOMIC DNA]</scope>
    <source>
        <strain evidence="6">cv. DH-PKW</strain>
        <tissue evidence="5">Leaves</tissue>
    </source>
</reference>
<evidence type="ECO:0000313" key="5">
    <source>
        <dbReference type="EMBL" id="THU44339.1"/>
    </source>
</evidence>
<keyword evidence="1" id="KW-0489">Methyltransferase</keyword>
<dbReference type="STRING" id="52838.A0A4S8I9K0"/>
<dbReference type="AlphaFoldDB" id="A0A4S8I9K0"/>
<dbReference type="SUPFAM" id="SSF53335">
    <property type="entry name" value="S-adenosyl-L-methionine-dependent methyltransferases"/>
    <property type="match status" value="1"/>
</dbReference>
<evidence type="ECO:0000256" key="2">
    <source>
        <dbReference type="ARBA" id="ARBA00022679"/>
    </source>
</evidence>
<dbReference type="InterPro" id="IPR001077">
    <property type="entry name" value="COMT_C"/>
</dbReference>
<dbReference type="EMBL" id="PYDT01000011">
    <property type="protein sequence ID" value="THU44339.1"/>
    <property type="molecule type" value="Genomic_DNA"/>
</dbReference>
<gene>
    <name evidence="5" type="ORF">C4D60_Mb02t06370</name>
</gene>
<feature type="domain" description="O-methyltransferase C-terminal" evidence="4">
    <location>
        <begin position="20"/>
        <end position="199"/>
    </location>
</feature>
<protein>
    <recommendedName>
        <fullName evidence="4">O-methyltransferase C-terminal domain-containing protein</fullName>
    </recommendedName>
</protein>
<dbReference type="Proteomes" id="UP000317650">
    <property type="component" value="Chromosome 2"/>
</dbReference>
<dbReference type="PANTHER" id="PTHR11746">
    <property type="entry name" value="O-METHYLTRANSFERASE"/>
    <property type="match status" value="1"/>
</dbReference>
<evidence type="ECO:0000256" key="1">
    <source>
        <dbReference type="ARBA" id="ARBA00022603"/>
    </source>
</evidence>
<dbReference type="Pfam" id="PF00891">
    <property type="entry name" value="Methyltransf_2"/>
    <property type="match status" value="1"/>
</dbReference>
<dbReference type="InterPro" id="IPR029063">
    <property type="entry name" value="SAM-dependent_MTases_sf"/>
</dbReference>
<accession>A0A4S8I9K0</accession>
<sequence>MVDRILCLLASHRVVSWTVETHSDGRPLRNLFNEFMRNHAAIIMKKLLEVYRAFDGIEVAVDVGGGVGISLHMITSMPPHIKGVNYDLPHVISEASPFPGVEYVSGDMFESVPSGDAIVLKWILHDWNEEQRARISRNCWKALPEGGKLIVVEYILPSIPESRLNSQGVFGLDISIMVVLGGKERTQQEFETLAKDTGFGGLKASYVTLYTWVLEFTNL</sequence>
<evidence type="ECO:0000256" key="3">
    <source>
        <dbReference type="ARBA" id="ARBA00022691"/>
    </source>
</evidence>
<keyword evidence="6" id="KW-1185">Reference proteome</keyword>
<name>A0A4S8I9K0_MUSBA</name>
<keyword evidence="3" id="KW-0949">S-adenosyl-L-methionine</keyword>
<dbReference type="GO" id="GO:0032259">
    <property type="term" value="P:methylation"/>
    <property type="evidence" value="ECO:0007669"/>
    <property type="project" value="UniProtKB-KW"/>
</dbReference>
<evidence type="ECO:0000313" key="6">
    <source>
        <dbReference type="Proteomes" id="UP000317650"/>
    </source>
</evidence>